<dbReference type="InterPro" id="IPR015422">
    <property type="entry name" value="PyrdxlP-dep_Trfase_small"/>
</dbReference>
<dbReference type="Gene3D" id="3.90.1150.10">
    <property type="entry name" value="Aspartate Aminotransferase, domain 1"/>
    <property type="match status" value="1"/>
</dbReference>
<dbReference type="InterPro" id="IPR004839">
    <property type="entry name" value="Aminotransferase_I/II_large"/>
</dbReference>
<organism evidence="8 9">
    <name type="scientific">Corynebacterium felinum</name>
    <dbReference type="NCBI Taxonomy" id="131318"/>
    <lineage>
        <taxon>Bacteria</taxon>
        <taxon>Bacillati</taxon>
        <taxon>Actinomycetota</taxon>
        <taxon>Actinomycetes</taxon>
        <taxon>Mycobacteriales</taxon>
        <taxon>Corynebacteriaceae</taxon>
        <taxon>Corynebacterium</taxon>
    </lineage>
</organism>
<keyword evidence="9" id="KW-1185">Reference proteome</keyword>
<reference evidence="8 9" key="1">
    <citation type="submission" date="2023-07" db="EMBL/GenBank/DDBJ databases">
        <title>Sequencing the genomes of 1000 actinobacteria strains.</title>
        <authorList>
            <person name="Klenk H.-P."/>
        </authorList>
    </citation>
    <scope>NUCLEOTIDE SEQUENCE [LARGE SCALE GENOMIC DNA]</scope>
    <source>
        <strain evidence="8 9">DSM 44508</strain>
    </source>
</reference>
<evidence type="ECO:0000256" key="6">
    <source>
        <dbReference type="ARBA" id="ARBA00047715"/>
    </source>
</evidence>
<comment type="similarity">
    <text evidence="2">Belongs to the class-II pyridoxal-phosphate-dependent aminotransferase family. BioF subfamily.</text>
</comment>
<evidence type="ECO:0000313" key="8">
    <source>
        <dbReference type="EMBL" id="MDR7355485.1"/>
    </source>
</evidence>
<dbReference type="InterPro" id="IPR015421">
    <property type="entry name" value="PyrdxlP-dep_Trfase_major"/>
</dbReference>
<evidence type="ECO:0000259" key="7">
    <source>
        <dbReference type="Pfam" id="PF00155"/>
    </source>
</evidence>
<evidence type="ECO:0000313" key="9">
    <source>
        <dbReference type="Proteomes" id="UP001183619"/>
    </source>
</evidence>
<sequence>MDINTFTQSRSDEWAQRGLSRQIRHFTSAQTPTANIDGRTLLQFATSDYLGLSTHPALLRAACEQGTALGVGSGGSRLTTGTSIHAALERELATFFGYPDAVFFASGYQCNVAVISALADPDVTFFSDEHNHASLIDGMRMQRHARTVVYPHRNYEVLDLLLRSRTTPHALIISDGVFSMSGATADLAALRALADTHDAWLLIDDAHGTGTVGETGRGVIEATQIKPDILISTASKALGVEGGMALCSANVAHFLKSQARGFVFSTSPSPLIVGAVREALAIIDREPERIDTLRAHIYQLHRGLGLTPPAIPTPIVRIPIGDEQRCMTISQHLMDNGIFVPAIRYPTVARNQAILRITITAHHTLDQINQLCATLTLACDKFSLPTS</sequence>
<evidence type="ECO:0000256" key="4">
    <source>
        <dbReference type="ARBA" id="ARBA00022679"/>
    </source>
</evidence>
<comment type="caution">
    <text evidence="8">The sequence shown here is derived from an EMBL/GenBank/DDBJ whole genome shotgun (WGS) entry which is preliminary data.</text>
</comment>
<dbReference type="EC" id="2.3.1.47" evidence="3"/>
<comment type="catalytic activity">
    <reaction evidence="6">
        <text>6-carboxyhexanoyl-[ACP] + L-alanine + H(+) = (8S)-8-amino-7-oxononanoate + holo-[ACP] + CO2</text>
        <dbReference type="Rhea" id="RHEA:42288"/>
        <dbReference type="Rhea" id="RHEA-COMP:9685"/>
        <dbReference type="Rhea" id="RHEA-COMP:9955"/>
        <dbReference type="ChEBI" id="CHEBI:15378"/>
        <dbReference type="ChEBI" id="CHEBI:16526"/>
        <dbReference type="ChEBI" id="CHEBI:57972"/>
        <dbReference type="ChEBI" id="CHEBI:64479"/>
        <dbReference type="ChEBI" id="CHEBI:78846"/>
        <dbReference type="ChEBI" id="CHEBI:149468"/>
        <dbReference type="EC" id="2.3.1.47"/>
    </reaction>
</comment>
<dbReference type="InterPro" id="IPR050087">
    <property type="entry name" value="AON_synthase_class-II"/>
</dbReference>
<evidence type="ECO:0000256" key="1">
    <source>
        <dbReference type="ARBA" id="ARBA00001933"/>
    </source>
</evidence>
<dbReference type="Pfam" id="PF00155">
    <property type="entry name" value="Aminotran_1_2"/>
    <property type="match status" value="1"/>
</dbReference>
<dbReference type="Proteomes" id="UP001183619">
    <property type="component" value="Unassembled WGS sequence"/>
</dbReference>
<keyword evidence="4 8" id="KW-0808">Transferase</keyword>
<keyword evidence="5" id="KW-0663">Pyridoxal phosphate</keyword>
<dbReference type="RefSeq" id="WP_277104120.1">
    <property type="nucleotide sequence ID" value="NZ_BAAAJS010000001.1"/>
</dbReference>
<comment type="cofactor">
    <cofactor evidence="1">
        <name>pyridoxal 5'-phosphate</name>
        <dbReference type="ChEBI" id="CHEBI:597326"/>
    </cofactor>
</comment>
<accession>A0ABU2BA62</accession>
<dbReference type="PANTHER" id="PTHR13693:SF77">
    <property type="entry name" value="8-AMINO-7-OXONONANOATE SYNTHASE"/>
    <property type="match status" value="1"/>
</dbReference>
<evidence type="ECO:0000256" key="3">
    <source>
        <dbReference type="ARBA" id="ARBA00013187"/>
    </source>
</evidence>
<dbReference type="EMBL" id="JAVDYF010000001">
    <property type="protein sequence ID" value="MDR7355485.1"/>
    <property type="molecule type" value="Genomic_DNA"/>
</dbReference>
<keyword evidence="8" id="KW-0012">Acyltransferase</keyword>
<gene>
    <name evidence="8" type="ORF">J2S37_002023</name>
</gene>
<dbReference type="InterPro" id="IPR015424">
    <property type="entry name" value="PyrdxlP-dep_Trfase"/>
</dbReference>
<proteinExistence type="inferred from homology"/>
<dbReference type="PANTHER" id="PTHR13693">
    <property type="entry name" value="CLASS II AMINOTRANSFERASE/8-AMINO-7-OXONONANOATE SYNTHASE"/>
    <property type="match status" value="1"/>
</dbReference>
<evidence type="ECO:0000256" key="5">
    <source>
        <dbReference type="ARBA" id="ARBA00022898"/>
    </source>
</evidence>
<feature type="domain" description="Aminotransferase class I/classII large" evidence="7">
    <location>
        <begin position="41"/>
        <end position="374"/>
    </location>
</feature>
<dbReference type="SUPFAM" id="SSF53383">
    <property type="entry name" value="PLP-dependent transferases"/>
    <property type="match status" value="1"/>
</dbReference>
<dbReference type="Gene3D" id="3.40.640.10">
    <property type="entry name" value="Type I PLP-dependent aspartate aminotransferase-like (Major domain)"/>
    <property type="match status" value="1"/>
</dbReference>
<name>A0ABU2BA62_9CORY</name>
<evidence type="ECO:0000256" key="2">
    <source>
        <dbReference type="ARBA" id="ARBA00010008"/>
    </source>
</evidence>
<dbReference type="GO" id="GO:0008710">
    <property type="term" value="F:8-amino-7-oxononanoate synthase activity"/>
    <property type="evidence" value="ECO:0007669"/>
    <property type="project" value="UniProtKB-EC"/>
</dbReference>
<protein>
    <recommendedName>
        <fullName evidence="3">8-amino-7-oxononanoate synthase</fullName>
        <ecNumber evidence="3">2.3.1.47</ecNumber>
    </recommendedName>
</protein>